<dbReference type="OrthoDB" id="3254930at2759"/>
<dbReference type="AlphaFoldDB" id="A0A067SLB0"/>
<evidence type="ECO:0000313" key="3">
    <source>
        <dbReference type="Proteomes" id="UP000027222"/>
    </source>
</evidence>
<name>A0A067SLB0_GALM3</name>
<accession>A0A067SLB0</accession>
<feature type="domain" description="Helitron helicase-like" evidence="1">
    <location>
        <begin position="29"/>
        <end position="229"/>
    </location>
</feature>
<sequence length="230" mass="26055">MFPWLFPYGLGGLGTALGVSEKVQKRQALLYYDKRFQTDSHFPLIAFNHEQIKSTTKSAFILADSKKFDDIASRVLRLDVGSLNSIIKRMEESGSHIQPESEAEKDCFRLLNDIDCVANRVDGSSTSKKVLRNEIWSLISYKGAPSWFITFSPADVKNPICIYWASKNVFLNLEALSKDERMNIVTQNPVAGARFFHFMVQMFLKHVLGVRSNTPGLYGKHSAYYGTVEQ</sequence>
<dbReference type="EMBL" id="KL142395">
    <property type="protein sequence ID" value="KDR70817.1"/>
    <property type="molecule type" value="Genomic_DNA"/>
</dbReference>
<dbReference type="STRING" id="685588.A0A067SLB0"/>
<dbReference type="HOGENOM" id="CLU_080483_1_0_1"/>
<protein>
    <recommendedName>
        <fullName evidence="1">Helitron helicase-like domain-containing protein</fullName>
    </recommendedName>
</protein>
<reference evidence="3" key="1">
    <citation type="journal article" date="2014" name="Proc. Natl. Acad. Sci. U.S.A.">
        <title>Extensive sampling of basidiomycete genomes demonstrates inadequacy of the white-rot/brown-rot paradigm for wood decay fungi.</title>
        <authorList>
            <person name="Riley R."/>
            <person name="Salamov A.A."/>
            <person name="Brown D.W."/>
            <person name="Nagy L.G."/>
            <person name="Floudas D."/>
            <person name="Held B.W."/>
            <person name="Levasseur A."/>
            <person name="Lombard V."/>
            <person name="Morin E."/>
            <person name="Otillar R."/>
            <person name="Lindquist E.A."/>
            <person name="Sun H."/>
            <person name="LaButti K.M."/>
            <person name="Schmutz J."/>
            <person name="Jabbour D."/>
            <person name="Luo H."/>
            <person name="Baker S.E."/>
            <person name="Pisabarro A.G."/>
            <person name="Walton J.D."/>
            <person name="Blanchette R.A."/>
            <person name="Henrissat B."/>
            <person name="Martin F."/>
            <person name="Cullen D."/>
            <person name="Hibbett D.S."/>
            <person name="Grigoriev I.V."/>
        </authorList>
    </citation>
    <scope>NUCLEOTIDE SEQUENCE [LARGE SCALE GENOMIC DNA]</scope>
    <source>
        <strain evidence="3">CBS 339.88</strain>
    </source>
</reference>
<organism evidence="2 3">
    <name type="scientific">Galerina marginata (strain CBS 339.88)</name>
    <dbReference type="NCBI Taxonomy" id="685588"/>
    <lineage>
        <taxon>Eukaryota</taxon>
        <taxon>Fungi</taxon>
        <taxon>Dikarya</taxon>
        <taxon>Basidiomycota</taxon>
        <taxon>Agaricomycotina</taxon>
        <taxon>Agaricomycetes</taxon>
        <taxon>Agaricomycetidae</taxon>
        <taxon>Agaricales</taxon>
        <taxon>Agaricineae</taxon>
        <taxon>Strophariaceae</taxon>
        <taxon>Galerina</taxon>
    </lineage>
</organism>
<dbReference type="Pfam" id="PF14214">
    <property type="entry name" value="Helitron_like_N"/>
    <property type="match status" value="1"/>
</dbReference>
<dbReference type="InterPro" id="IPR025476">
    <property type="entry name" value="Helitron_helicase-like"/>
</dbReference>
<feature type="non-terminal residue" evidence="2">
    <location>
        <position position="230"/>
    </location>
</feature>
<gene>
    <name evidence="2" type="ORF">GALMADRAFT_75595</name>
</gene>
<dbReference type="Proteomes" id="UP000027222">
    <property type="component" value="Unassembled WGS sequence"/>
</dbReference>
<evidence type="ECO:0000259" key="1">
    <source>
        <dbReference type="Pfam" id="PF14214"/>
    </source>
</evidence>
<evidence type="ECO:0000313" key="2">
    <source>
        <dbReference type="EMBL" id="KDR70817.1"/>
    </source>
</evidence>
<keyword evidence="3" id="KW-1185">Reference proteome</keyword>
<proteinExistence type="predicted"/>